<dbReference type="AlphaFoldDB" id="U4TKH7"/>
<dbReference type="Proteomes" id="UP000030647">
    <property type="component" value="Unassembled WGS sequence"/>
</dbReference>
<protein>
    <submittedName>
        <fullName evidence="1">Uncharacterized protein</fullName>
    </submittedName>
</protein>
<evidence type="ECO:0000313" key="1">
    <source>
        <dbReference type="EMBL" id="ERL63860.1"/>
    </source>
</evidence>
<reference evidence="2" key="1">
    <citation type="journal article" date="2013" name="Genome Announc.">
        <title>Whole-Genome Sequencing of Lactobacillus shenzhenensis Strain LY-73T.</title>
        <authorList>
            <person name="Lin Z."/>
            <person name="Liu Z."/>
            <person name="Yang R."/>
            <person name="Zou Y."/>
            <person name="Wan D."/>
            <person name="Chen J."/>
            <person name="Guo M."/>
            <person name="Zhao J."/>
            <person name="Fang C."/>
            <person name="Yang R."/>
            <person name="Liu F."/>
        </authorList>
    </citation>
    <scope>NUCLEOTIDE SEQUENCE [LARGE SCALE GENOMIC DNA]</scope>
    <source>
        <strain evidence="2">LY-73</strain>
    </source>
</reference>
<evidence type="ECO:0000313" key="2">
    <source>
        <dbReference type="Proteomes" id="UP000030647"/>
    </source>
</evidence>
<proteinExistence type="predicted"/>
<dbReference type="RefSeq" id="WP_022530848.1">
    <property type="nucleotide sequence ID" value="NZ_KI271611.1"/>
</dbReference>
<dbReference type="eggNOG" id="ENOG5030AXP">
    <property type="taxonomic scope" value="Bacteria"/>
</dbReference>
<sequence length="200" mass="22819">MLKSVKLGFENVEVMTIPISVLDLYFENIAEMVSFHRRNMEGDRLVRQRIIGNGYIMVQRSWFETMGGRISNAIQSGLPDPAAEAILDESLQLNRDDIQEWFAQGLPDEAIQDKIMERFTDHFTEGRVADLVDVTLMVDGQPDEQLIIPWEDDPAGNDNQLAVNVALPDAYVIFFDQRDPDIHQHKQEKLAEFGMIDPAE</sequence>
<accession>U4TKH7</accession>
<dbReference type="EMBL" id="KI271611">
    <property type="protein sequence ID" value="ERL63860.1"/>
    <property type="molecule type" value="Genomic_DNA"/>
</dbReference>
<gene>
    <name evidence="1" type="ORF">L248_2094</name>
</gene>
<keyword evidence="2" id="KW-1185">Reference proteome</keyword>
<dbReference type="HOGENOM" id="CLU_1364796_0_0_9"/>
<name>U4TKH7_9LACO</name>
<dbReference type="STRING" id="1231336.L248_2094"/>
<organism evidence="1 2">
    <name type="scientific">Schleiferilactobacillus shenzhenensis LY-73</name>
    <dbReference type="NCBI Taxonomy" id="1231336"/>
    <lineage>
        <taxon>Bacteria</taxon>
        <taxon>Bacillati</taxon>
        <taxon>Bacillota</taxon>
        <taxon>Bacilli</taxon>
        <taxon>Lactobacillales</taxon>
        <taxon>Lactobacillaceae</taxon>
        <taxon>Schleiferilactobacillus</taxon>
    </lineage>
</organism>